<reference evidence="7" key="1">
    <citation type="submission" date="2022-11" db="EMBL/GenBank/DDBJ databases">
        <authorList>
            <person name="Petersen C."/>
        </authorList>
    </citation>
    <scope>NUCLEOTIDE SEQUENCE</scope>
    <source>
        <strain evidence="7">IBT 30761</strain>
    </source>
</reference>
<evidence type="ECO:0000313" key="7">
    <source>
        <dbReference type="EMBL" id="KAJ5099660.1"/>
    </source>
</evidence>
<evidence type="ECO:0000256" key="2">
    <source>
        <dbReference type="ARBA" id="ARBA00023015"/>
    </source>
</evidence>
<dbReference type="InterPro" id="IPR051089">
    <property type="entry name" value="prtT"/>
</dbReference>
<feature type="region of interest" description="Disordered" evidence="6">
    <location>
        <begin position="45"/>
        <end position="66"/>
    </location>
</feature>
<keyword evidence="2" id="KW-0805">Transcription regulation</keyword>
<keyword evidence="3" id="KW-0238">DNA-binding</keyword>
<protein>
    <recommendedName>
        <fullName evidence="9">Transcription factor domain-containing protein</fullName>
    </recommendedName>
</protein>
<name>A0A9W9KB19_9EURO</name>
<proteinExistence type="predicted"/>
<dbReference type="EMBL" id="JAPQKI010000005">
    <property type="protein sequence ID" value="KAJ5099660.1"/>
    <property type="molecule type" value="Genomic_DNA"/>
</dbReference>
<evidence type="ECO:0008006" key="9">
    <source>
        <dbReference type="Google" id="ProtNLM"/>
    </source>
</evidence>
<evidence type="ECO:0000256" key="1">
    <source>
        <dbReference type="ARBA" id="ARBA00004123"/>
    </source>
</evidence>
<reference evidence="7" key="2">
    <citation type="journal article" date="2023" name="IMA Fungus">
        <title>Comparative genomic study of the Penicillium genus elucidates a diverse pangenome and 15 lateral gene transfer events.</title>
        <authorList>
            <person name="Petersen C."/>
            <person name="Sorensen T."/>
            <person name="Nielsen M.R."/>
            <person name="Sondergaard T.E."/>
            <person name="Sorensen J.L."/>
            <person name="Fitzpatrick D.A."/>
            <person name="Frisvad J.C."/>
            <person name="Nielsen K.L."/>
        </authorList>
    </citation>
    <scope>NUCLEOTIDE SEQUENCE</scope>
    <source>
        <strain evidence="7">IBT 30761</strain>
    </source>
</reference>
<dbReference type="AlphaFoldDB" id="A0A9W9KB19"/>
<evidence type="ECO:0000256" key="5">
    <source>
        <dbReference type="ARBA" id="ARBA00023242"/>
    </source>
</evidence>
<keyword evidence="4" id="KW-0804">Transcription</keyword>
<evidence type="ECO:0000256" key="6">
    <source>
        <dbReference type="SAM" id="MobiDB-lite"/>
    </source>
</evidence>
<dbReference type="RefSeq" id="XP_056475314.1">
    <property type="nucleotide sequence ID" value="XM_056619155.1"/>
</dbReference>
<keyword evidence="5" id="KW-0539">Nucleus</keyword>
<comment type="caution">
    <text evidence="7">The sequence shown here is derived from an EMBL/GenBank/DDBJ whole genome shotgun (WGS) entry which is preliminary data.</text>
</comment>
<dbReference type="GeneID" id="81358134"/>
<keyword evidence="8" id="KW-1185">Reference proteome</keyword>
<gene>
    <name evidence="7" type="ORF">N7532_006661</name>
</gene>
<dbReference type="GO" id="GO:0005634">
    <property type="term" value="C:nucleus"/>
    <property type="evidence" value="ECO:0007669"/>
    <property type="project" value="UniProtKB-SubCell"/>
</dbReference>
<dbReference type="PANTHER" id="PTHR31845:SF37">
    <property type="entry name" value="TRANSCRIPTION FACTOR DOMAIN-CONTAINING PROTEIN"/>
    <property type="match status" value="1"/>
</dbReference>
<evidence type="ECO:0000313" key="8">
    <source>
        <dbReference type="Proteomes" id="UP001149074"/>
    </source>
</evidence>
<dbReference type="GO" id="GO:0000981">
    <property type="term" value="F:DNA-binding transcription factor activity, RNA polymerase II-specific"/>
    <property type="evidence" value="ECO:0007669"/>
    <property type="project" value="TreeGrafter"/>
</dbReference>
<dbReference type="Proteomes" id="UP001149074">
    <property type="component" value="Unassembled WGS sequence"/>
</dbReference>
<evidence type="ECO:0000256" key="4">
    <source>
        <dbReference type="ARBA" id="ARBA00023163"/>
    </source>
</evidence>
<accession>A0A9W9KB19</accession>
<sequence length="552" mass="62456">MISTRCLRLHKDCFFRPIKSRNNTKKKATRIGLLEDKVDQILGQLNSTSQPKPQNAPPTPKSCESSPHPCDVIGNGFISEDEAAFLLNSFRDMIPCFPFVQLSKDTTIKDLRSEKPFLLLSILLVSSFQDVPLHMALEEISKNYLGAHVLQGNHPQPLDTVQGILIILAGTKQKSHLMRFSKYLHLAHAIINCCKFDRSTKIRMMRQRLDVMLDEAGPAETSAIQREERRALIGFYLLDATSSLVMQKAGTMPWSPFLESCALKLSQECEYPTDRHLINYVQLQHMLGRIDALVIREEQVPPLEVNGIIRSLLADFEEYKSQLPFPVDSDVLAALQVRAFRVHIYQSAVFDFYPPFHNITDQSLALPRIEALCHGLSAAKDFITFYFSLPLGIEKSYSYLHWVNAGFIIAASCKLAIASLEPSVRHNPQVKELRESLDYPRELSNLTQRMYAVDRECKGSSGDQHETFFYQEWLRHLGEWFAGKYRLAELDSSEINDGGLAISASGVADNGLYGDPPQDTDFPWADLQDVTVEELLNAWLGPMAMPNFNPFM</sequence>
<dbReference type="CDD" id="cd12148">
    <property type="entry name" value="fungal_TF_MHR"/>
    <property type="match status" value="1"/>
</dbReference>
<dbReference type="OrthoDB" id="5226580at2759"/>
<organism evidence="7 8">
    <name type="scientific">Penicillium argentinense</name>
    <dbReference type="NCBI Taxonomy" id="1131581"/>
    <lineage>
        <taxon>Eukaryota</taxon>
        <taxon>Fungi</taxon>
        <taxon>Dikarya</taxon>
        <taxon>Ascomycota</taxon>
        <taxon>Pezizomycotina</taxon>
        <taxon>Eurotiomycetes</taxon>
        <taxon>Eurotiomycetidae</taxon>
        <taxon>Eurotiales</taxon>
        <taxon>Aspergillaceae</taxon>
        <taxon>Penicillium</taxon>
    </lineage>
</organism>
<evidence type="ECO:0000256" key="3">
    <source>
        <dbReference type="ARBA" id="ARBA00023125"/>
    </source>
</evidence>
<dbReference type="GO" id="GO:0000976">
    <property type="term" value="F:transcription cis-regulatory region binding"/>
    <property type="evidence" value="ECO:0007669"/>
    <property type="project" value="TreeGrafter"/>
</dbReference>
<dbReference type="PANTHER" id="PTHR31845">
    <property type="entry name" value="FINGER DOMAIN PROTEIN, PUTATIVE-RELATED"/>
    <property type="match status" value="1"/>
</dbReference>
<comment type="subcellular location">
    <subcellularLocation>
        <location evidence="1">Nucleus</location>
    </subcellularLocation>
</comment>